<dbReference type="CDD" id="cd02138">
    <property type="entry name" value="TdsD-like"/>
    <property type="match status" value="1"/>
</dbReference>
<protein>
    <submittedName>
        <fullName evidence="4">Malonic semialdehyde reductase</fullName>
    </submittedName>
</protein>
<reference evidence="4 5" key="1">
    <citation type="submission" date="2019-02" db="EMBL/GenBank/DDBJ databases">
        <title>Deep-cultivation of Planctomycetes and their phenomic and genomic characterization uncovers novel biology.</title>
        <authorList>
            <person name="Wiegand S."/>
            <person name="Jogler M."/>
            <person name="Boedeker C."/>
            <person name="Pinto D."/>
            <person name="Vollmers J."/>
            <person name="Rivas-Marin E."/>
            <person name="Kohn T."/>
            <person name="Peeters S.H."/>
            <person name="Heuer A."/>
            <person name="Rast P."/>
            <person name="Oberbeckmann S."/>
            <person name="Bunk B."/>
            <person name="Jeske O."/>
            <person name="Meyerdierks A."/>
            <person name="Storesund J.E."/>
            <person name="Kallscheuer N."/>
            <person name="Luecker S."/>
            <person name="Lage O.M."/>
            <person name="Pohl T."/>
            <person name="Merkel B.J."/>
            <person name="Hornburger P."/>
            <person name="Mueller R.-W."/>
            <person name="Bruemmer F."/>
            <person name="Labrenz M."/>
            <person name="Spormann A.M."/>
            <person name="Op den Camp H."/>
            <person name="Overmann J."/>
            <person name="Amann R."/>
            <person name="Jetten M.S.M."/>
            <person name="Mascher T."/>
            <person name="Medema M.H."/>
            <person name="Devos D.P."/>
            <person name="Kaster A.-K."/>
            <person name="Ovreas L."/>
            <person name="Rohde M."/>
            <person name="Galperin M.Y."/>
            <person name="Jogler C."/>
        </authorList>
    </citation>
    <scope>NUCLEOTIDE SEQUENCE [LARGE SCALE GENOMIC DNA]</scope>
    <source>
        <strain evidence="4 5">KS4</strain>
    </source>
</reference>
<name>A0A517YUG7_9BACT</name>
<evidence type="ECO:0000259" key="3">
    <source>
        <dbReference type="Pfam" id="PF00881"/>
    </source>
</evidence>
<dbReference type="Proteomes" id="UP000317369">
    <property type="component" value="Chromosome"/>
</dbReference>
<organism evidence="4 5">
    <name type="scientific">Poriferisphaera corsica</name>
    <dbReference type="NCBI Taxonomy" id="2528020"/>
    <lineage>
        <taxon>Bacteria</taxon>
        <taxon>Pseudomonadati</taxon>
        <taxon>Planctomycetota</taxon>
        <taxon>Phycisphaerae</taxon>
        <taxon>Phycisphaerales</taxon>
        <taxon>Phycisphaeraceae</taxon>
        <taxon>Poriferisphaera</taxon>
    </lineage>
</organism>
<evidence type="ECO:0000256" key="2">
    <source>
        <dbReference type="ARBA" id="ARBA00023002"/>
    </source>
</evidence>
<keyword evidence="2" id="KW-0560">Oxidoreductase</keyword>
<dbReference type="KEGG" id="pcor:KS4_19390"/>
<dbReference type="InterPro" id="IPR000415">
    <property type="entry name" value="Nitroreductase-like"/>
</dbReference>
<dbReference type="Pfam" id="PF00881">
    <property type="entry name" value="Nitroreductase"/>
    <property type="match status" value="1"/>
</dbReference>
<dbReference type="SUPFAM" id="SSF55469">
    <property type="entry name" value="FMN-dependent nitroreductase-like"/>
    <property type="match status" value="1"/>
</dbReference>
<evidence type="ECO:0000256" key="1">
    <source>
        <dbReference type="ARBA" id="ARBA00007118"/>
    </source>
</evidence>
<gene>
    <name evidence="4" type="ORF">KS4_19390</name>
</gene>
<sequence length="202" mass="22804">MEKPTENIYPIHSLISRRWSPRSFSEKSIEPKLLQSIFEAARWAASSYNEQPWRFIIATRDSPSAYQTALACLVEANQAWAQTAPVLILTLTSDHFSHNDNPNRCALHDLGLATSNLTLQALEYGIFAHHMAGIDANKIQVAYNIPDNYTPQTAIALGYPANPQSLPEEWMREAETSPRTRKSPTDLFFENTFNNPHSLFAN</sequence>
<evidence type="ECO:0000313" key="4">
    <source>
        <dbReference type="EMBL" id="QDU33880.1"/>
    </source>
</evidence>
<keyword evidence="5" id="KW-1185">Reference proteome</keyword>
<dbReference type="AlphaFoldDB" id="A0A517YUG7"/>
<evidence type="ECO:0000313" key="5">
    <source>
        <dbReference type="Proteomes" id="UP000317369"/>
    </source>
</evidence>
<dbReference type="PANTHER" id="PTHR43673:SF10">
    <property type="entry name" value="NADH DEHYDROGENASE_NAD(P)H NITROREDUCTASE XCC3605-RELATED"/>
    <property type="match status" value="1"/>
</dbReference>
<dbReference type="Gene3D" id="3.40.109.10">
    <property type="entry name" value="NADH Oxidase"/>
    <property type="match status" value="1"/>
</dbReference>
<proteinExistence type="inferred from homology"/>
<dbReference type="InterPro" id="IPR029479">
    <property type="entry name" value="Nitroreductase"/>
</dbReference>
<dbReference type="PANTHER" id="PTHR43673">
    <property type="entry name" value="NAD(P)H NITROREDUCTASE YDGI-RELATED"/>
    <property type="match status" value="1"/>
</dbReference>
<dbReference type="RefSeq" id="WP_145077282.1">
    <property type="nucleotide sequence ID" value="NZ_CP036425.1"/>
</dbReference>
<accession>A0A517YUG7</accession>
<dbReference type="OrthoDB" id="9782629at2"/>
<dbReference type="EMBL" id="CP036425">
    <property type="protein sequence ID" value="QDU33880.1"/>
    <property type="molecule type" value="Genomic_DNA"/>
</dbReference>
<dbReference type="GO" id="GO:0016491">
    <property type="term" value="F:oxidoreductase activity"/>
    <property type="evidence" value="ECO:0007669"/>
    <property type="project" value="UniProtKB-KW"/>
</dbReference>
<comment type="similarity">
    <text evidence="1">Belongs to the nitroreductase family.</text>
</comment>
<feature type="domain" description="Nitroreductase" evidence="3">
    <location>
        <begin position="15"/>
        <end position="159"/>
    </location>
</feature>